<dbReference type="Gene3D" id="1.20.120.430">
    <property type="entry name" value="tRNA modification GTPase MnmE domain 2"/>
    <property type="match status" value="1"/>
</dbReference>
<dbReference type="EC" id="3.6.-.-" evidence="6"/>
<feature type="binding site" evidence="6">
    <location>
        <position position="249"/>
    </location>
    <ligand>
        <name>K(+)</name>
        <dbReference type="ChEBI" id="CHEBI:29103"/>
    </ligand>
</feature>
<evidence type="ECO:0000259" key="8">
    <source>
        <dbReference type="PROSITE" id="PS51709"/>
    </source>
</evidence>
<organism evidence="9 10">
    <name type="scientific">OM182 bacterium</name>
    <dbReference type="NCBI Taxonomy" id="2510334"/>
    <lineage>
        <taxon>Bacteria</taxon>
        <taxon>Pseudomonadati</taxon>
        <taxon>Pseudomonadota</taxon>
        <taxon>Gammaproteobacteria</taxon>
        <taxon>OMG group</taxon>
        <taxon>OM182 clade</taxon>
    </lineage>
</organism>
<dbReference type="InterPro" id="IPR025867">
    <property type="entry name" value="MnmE_helical"/>
</dbReference>
<dbReference type="GO" id="GO:0003924">
    <property type="term" value="F:GTPase activity"/>
    <property type="evidence" value="ECO:0007669"/>
    <property type="project" value="UniProtKB-UniRule"/>
</dbReference>
<dbReference type="GO" id="GO:0005829">
    <property type="term" value="C:cytosol"/>
    <property type="evidence" value="ECO:0007669"/>
    <property type="project" value="TreeGrafter"/>
</dbReference>
<dbReference type="InterPro" id="IPR027417">
    <property type="entry name" value="P-loop_NTPase"/>
</dbReference>
<dbReference type="SUPFAM" id="SSF116878">
    <property type="entry name" value="TrmE connector domain"/>
    <property type="match status" value="1"/>
</dbReference>
<keyword evidence="6" id="KW-0963">Cytoplasm</keyword>
<evidence type="ECO:0000256" key="7">
    <source>
        <dbReference type="RuleBase" id="RU003313"/>
    </source>
</evidence>
<name>A0A520S5Q3_9GAMM</name>
<feature type="binding site" evidence="6">
    <location>
        <position position="225"/>
    </location>
    <ligand>
        <name>K(+)</name>
        <dbReference type="ChEBI" id="CHEBI:29103"/>
    </ligand>
</feature>
<comment type="subunit">
    <text evidence="6">Homodimer. Heterotetramer of two MnmE and two MnmG subunits.</text>
</comment>
<gene>
    <name evidence="6 9" type="primary">mnmE</name>
    <name evidence="6" type="synonym">trmE</name>
    <name evidence="9" type="ORF">EVA68_00445</name>
</gene>
<dbReference type="GO" id="GO:0002098">
    <property type="term" value="P:tRNA wobble uridine modification"/>
    <property type="evidence" value="ECO:0007669"/>
    <property type="project" value="TreeGrafter"/>
</dbReference>
<feature type="domain" description="TrmE-type G" evidence="8">
    <location>
        <begin position="215"/>
        <end position="372"/>
    </location>
</feature>
<evidence type="ECO:0000313" key="10">
    <source>
        <dbReference type="Proteomes" id="UP000316199"/>
    </source>
</evidence>
<dbReference type="Gene3D" id="3.40.50.300">
    <property type="entry name" value="P-loop containing nucleotide triphosphate hydrolases"/>
    <property type="match status" value="1"/>
</dbReference>
<evidence type="ECO:0000256" key="3">
    <source>
        <dbReference type="ARBA" id="ARBA00022741"/>
    </source>
</evidence>
<comment type="similarity">
    <text evidence="1 6 7">Belongs to the TRAFAC class TrmE-Era-EngA-EngB-Septin-like GTPase superfamily. TrmE GTPase family.</text>
</comment>
<feature type="binding site" evidence="6">
    <location>
        <position position="23"/>
    </location>
    <ligand>
        <name>(6S)-5-formyl-5,6,7,8-tetrahydrofolate</name>
        <dbReference type="ChEBI" id="CHEBI:57457"/>
    </ligand>
</feature>
<evidence type="ECO:0000256" key="5">
    <source>
        <dbReference type="ARBA" id="ARBA00023134"/>
    </source>
</evidence>
<dbReference type="CDD" id="cd04164">
    <property type="entry name" value="trmE"/>
    <property type="match status" value="1"/>
</dbReference>
<dbReference type="InterPro" id="IPR004520">
    <property type="entry name" value="GTPase_MnmE"/>
</dbReference>
<dbReference type="PANTHER" id="PTHR42714:SF2">
    <property type="entry name" value="TRNA MODIFICATION GTPASE GTPBP3, MITOCHONDRIAL"/>
    <property type="match status" value="1"/>
</dbReference>
<dbReference type="PROSITE" id="PS51709">
    <property type="entry name" value="G_TRME"/>
    <property type="match status" value="1"/>
</dbReference>
<feature type="binding site" evidence="6">
    <location>
        <position position="246"/>
    </location>
    <ligand>
        <name>K(+)</name>
        <dbReference type="ChEBI" id="CHEBI:29103"/>
    </ligand>
</feature>
<dbReference type="PANTHER" id="PTHR42714">
    <property type="entry name" value="TRNA MODIFICATION GTPASE GTPBP3"/>
    <property type="match status" value="1"/>
</dbReference>
<dbReference type="InterPro" id="IPR027368">
    <property type="entry name" value="MnmE_dom2"/>
</dbReference>
<comment type="caution">
    <text evidence="9">The sequence shown here is derived from an EMBL/GenBank/DDBJ whole genome shotgun (WGS) entry which is preliminary data.</text>
</comment>
<dbReference type="Gene3D" id="3.30.1360.120">
    <property type="entry name" value="Probable tRNA modification gtpase trme, domain 1"/>
    <property type="match status" value="1"/>
</dbReference>
<dbReference type="AlphaFoldDB" id="A0A520S5Q3"/>
<proteinExistence type="inferred from homology"/>
<feature type="binding site" evidence="6">
    <location>
        <position position="119"/>
    </location>
    <ligand>
        <name>(6S)-5-formyl-5,6,7,8-tetrahydrofolate</name>
        <dbReference type="ChEBI" id="CHEBI:57457"/>
    </ligand>
</feature>
<dbReference type="GO" id="GO:0005525">
    <property type="term" value="F:GTP binding"/>
    <property type="evidence" value="ECO:0007669"/>
    <property type="project" value="UniProtKB-UniRule"/>
</dbReference>
<dbReference type="Pfam" id="PF01926">
    <property type="entry name" value="MMR_HSR1"/>
    <property type="match status" value="1"/>
</dbReference>
<dbReference type="InterPro" id="IPR027266">
    <property type="entry name" value="TrmE/GcvT-like"/>
</dbReference>
<feature type="binding site" evidence="6">
    <location>
        <begin position="269"/>
        <end position="272"/>
    </location>
    <ligand>
        <name>GTP</name>
        <dbReference type="ChEBI" id="CHEBI:37565"/>
    </ligand>
</feature>
<feature type="binding site" evidence="6">
    <location>
        <position position="449"/>
    </location>
    <ligand>
        <name>(6S)-5-formyl-5,6,7,8-tetrahydrofolate</name>
        <dbReference type="ChEBI" id="CHEBI:57457"/>
    </ligand>
</feature>
<dbReference type="InterPro" id="IPR018948">
    <property type="entry name" value="GTP-bd_TrmE_N"/>
</dbReference>
<comment type="subcellular location">
    <subcellularLocation>
        <location evidence="6">Cytoplasm</location>
    </subcellularLocation>
</comment>
<feature type="binding site" evidence="6">
    <location>
        <position position="229"/>
    </location>
    <ligand>
        <name>Mg(2+)</name>
        <dbReference type="ChEBI" id="CHEBI:18420"/>
    </ligand>
</feature>
<evidence type="ECO:0000256" key="6">
    <source>
        <dbReference type="HAMAP-Rule" id="MF_00379"/>
    </source>
</evidence>
<keyword evidence="6" id="KW-0479">Metal-binding</keyword>
<dbReference type="GO" id="GO:0046872">
    <property type="term" value="F:metal ion binding"/>
    <property type="evidence" value="ECO:0007669"/>
    <property type="project" value="UniProtKB-KW"/>
</dbReference>
<comment type="cofactor">
    <cofactor evidence="6">
        <name>K(+)</name>
        <dbReference type="ChEBI" id="CHEBI:29103"/>
    </cofactor>
    <text evidence="6">Binds 1 potassium ion per subunit.</text>
</comment>
<evidence type="ECO:0000256" key="4">
    <source>
        <dbReference type="ARBA" id="ARBA00022958"/>
    </source>
</evidence>
<accession>A0A520S5Q3</accession>
<feature type="binding site" evidence="6">
    <location>
        <position position="80"/>
    </location>
    <ligand>
        <name>(6S)-5-formyl-5,6,7,8-tetrahydrofolate</name>
        <dbReference type="ChEBI" id="CHEBI:57457"/>
    </ligand>
</feature>
<keyword evidence="3 6" id="KW-0547">Nucleotide-binding</keyword>
<dbReference type="NCBIfam" id="TIGR00450">
    <property type="entry name" value="mnmE_trmE_thdF"/>
    <property type="match status" value="1"/>
</dbReference>
<keyword evidence="4 6" id="KW-0630">Potassium</keyword>
<dbReference type="SUPFAM" id="SSF52540">
    <property type="entry name" value="P-loop containing nucleoside triphosphate hydrolases"/>
    <property type="match status" value="1"/>
</dbReference>
<feature type="binding site" evidence="6">
    <location>
        <begin position="225"/>
        <end position="230"/>
    </location>
    <ligand>
        <name>GTP</name>
        <dbReference type="ChEBI" id="CHEBI:37565"/>
    </ligand>
</feature>
<evidence type="ECO:0000313" key="9">
    <source>
        <dbReference type="EMBL" id="RZO77729.1"/>
    </source>
</evidence>
<evidence type="ECO:0000256" key="2">
    <source>
        <dbReference type="ARBA" id="ARBA00022694"/>
    </source>
</evidence>
<comment type="caution">
    <text evidence="6">Lacks conserved residue(s) required for the propagation of feature annotation.</text>
</comment>
<dbReference type="NCBIfam" id="TIGR00231">
    <property type="entry name" value="small_GTP"/>
    <property type="match status" value="1"/>
</dbReference>
<dbReference type="GO" id="GO:0030488">
    <property type="term" value="P:tRNA methylation"/>
    <property type="evidence" value="ECO:0007669"/>
    <property type="project" value="TreeGrafter"/>
</dbReference>
<feature type="binding site" evidence="6">
    <location>
        <begin position="244"/>
        <end position="250"/>
    </location>
    <ligand>
        <name>GTP</name>
        <dbReference type="ChEBI" id="CHEBI:37565"/>
    </ligand>
</feature>
<keyword evidence="6" id="KW-0378">Hydrolase</keyword>
<dbReference type="CDD" id="cd14858">
    <property type="entry name" value="TrmE_N"/>
    <property type="match status" value="1"/>
</dbReference>
<feature type="binding site" evidence="6">
    <location>
        <position position="244"/>
    </location>
    <ligand>
        <name>K(+)</name>
        <dbReference type="ChEBI" id="CHEBI:29103"/>
    </ligand>
</feature>
<dbReference type="InterPro" id="IPR006073">
    <property type="entry name" value="GTP-bd"/>
</dbReference>
<keyword evidence="6" id="KW-0460">Magnesium</keyword>
<sequence length="449" mass="48999">MHIKDTIAAIATPPGKGGIGIIRVSGPLVRATAANILGHLPVERVATFSDFLDARGIAIDQGIAIFYPAPNSFTGEDILELQGHGGPVVLNLILSRVLEIGARLAHPGEFSERAYLNDKLDLAQAEAIADLIDSVTAQAARGALRSLQGEFSSRVRHITDELIDFRMFIEAAIDFPEEEVDFLQDARLIERIKLIRSDLRALSEEAAQGALLREGINIVLAGRPNAGKSSLMNRLTGKDTSIVTEIAGTTRDVIDEHIQLDGLPVKLIDTAGLQHADNPIETEGVRRALDQIGKSELVLLIVDIGVHHQDLAKHVDMLLNEFSDVSKYLVVLNKSDLWHEELIDFAHDYVFASAKTSNGLDELKDRIKSIVNYNLGGEGIFVARARHIDALRRALEALERGKLAFDQEKSGELFAEDLRATQIALGEITGEFSSDDLLGKIFSTFCIGK</sequence>
<dbReference type="Pfam" id="PF10396">
    <property type="entry name" value="TrmE_N"/>
    <property type="match status" value="1"/>
</dbReference>
<evidence type="ECO:0000256" key="1">
    <source>
        <dbReference type="ARBA" id="ARBA00011043"/>
    </source>
</evidence>
<dbReference type="NCBIfam" id="NF003661">
    <property type="entry name" value="PRK05291.1-3"/>
    <property type="match status" value="1"/>
</dbReference>
<dbReference type="InterPro" id="IPR031168">
    <property type="entry name" value="G_TrmE"/>
</dbReference>
<feature type="binding site" evidence="6">
    <location>
        <position position="250"/>
    </location>
    <ligand>
        <name>Mg(2+)</name>
        <dbReference type="ChEBI" id="CHEBI:18420"/>
    </ligand>
</feature>
<dbReference type="Pfam" id="PF12631">
    <property type="entry name" value="MnmE_helical"/>
    <property type="match status" value="1"/>
</dbReference>
<dbReference type="HAMAP" id="MF_00379">
    <property type="entry name" value="GTPase_MnmE"/>
    <property type="match status" value="1"/>
</dbReference>
<dbReference type="Proteomes" id="UP000316199">
    <property type="component" value="Unassembled WGS sequence"/>
</dbReference>
<reference evidence="9 10" key="1">
    <citation type="submission" date="2019-02" db="EMBL/GenBank/DDBJ databases">
        <title>Prokaryotic population dynamics and viral predation in marine succession experiment using metagenomics: the confinement effect.</title>
        <authorList>
            <person name="Haro-Moreno J.M."/>
            <person name="Rodriguez-Valera F."/>
            <person name="Lopez-Perez M."/>
        </authorList>
    </citation>
    <scope>NUCLEOTIDE SEQUENCE [LARGE SCALE GENOMIC DNA]</scope>
    <source>
        <strain evidence="9">MED-G157</strain>
    </source>
</reference>
<comment type="function">
    <text evidence="6">Exhibits a very high intrinsic GTPase hydrolysis rate. Involved in the addition of a carboxymethylaminomethyl (cmnm) group at the wobble position (U34) of certain tRNAs, forming tRNA-cmnm(5)s(2)U34.</text>
</comment>
<keyword evidence="2 6" id="KW-0819">tRNA processing</keyword>
<dbReference type="PRINTS" id="PR00326">
    <property type="entry name" value="GTP1OBG"/>
</dbReference>
<dbReference type="EMBL" id="SHAG01000001">
    <property type="protein sequence ID" value="RZO77729.1"/>
    <property type="molecule type" value="Genomic_DNA"/>
</dbReference>
<dbReference type="InterPro" id="IPR005225">
    <property type="entry name" value="Small_GTP-bd"/>
</dbReference>
<protein>
    <recommendedName>
        <fullName evidence="6">tRNA modification GTPase MnmE</fullName>
        <ecNumber evidence="6">3.6.-.-</ecNumber>
    </recommendedName>
</protein>
<keyword evidence="5 6" id="KW-0342">GTP-binding</keyword>